<dbReference type="AlphaFoldDB" id="A0A364VAL7"/>
<name>A0A364VAL7_9CORY</name>
<comment type="caution">
    <text evidence="3">The sequence shown here is derived from an EMBL/GenBank/DDBJ whole genome shotgun (WGS) entry which is preliminary data.</text>
</comment>
<feature type="transmembrane region" description="Helical" evidence="2">
    <location>
        <begin position="12"/>
        <end position="34"/>
    </location>
</feature>
<keyword evidence="2" id="KW-0812">Transmembrane</keyword>
<feature type="region of interest" description="Disordered" evidence="1">
    <location>
        <begin position="113"/>
        <end position="163"/>
    </location>
</feature>
<gene>
    <name evidence="3" type="ORF">CWC39_07410</name>
</gene>
<organism evidence="3 4">
    <name type="scientific">Corynebacterium heidelbergense</name>
    <dbReference type="NCBI Taxonomy" id="2055947"/>
    <lineage>
        <taxon>Bacteria</taxon>
        <taxon>Bacillati</taxon>
        <taxon>Actinomycetota</taxon>
        <taxon>Actinomycetes</taxon>
        <taxon>Mycobacteriales</taxon>
        <taxon>Corynebacteriaceae</taxon>
        <taxon>Corynebacterium</taxon>
    </lineage>
</organism>
<feature type="compositionally biased region" description="Polar residues" evidence="1">
    <location>
        <begin position="145"/>
        <end position="159"/>
    </location>
</feature>
<dbReference type="EMBL" id="PHQP01000056">
    <property type="protein sequence ID" value="RAV33648.1"/>
    <property type="molecule type" value="Genomic_DNA"/>
</dbReference>
<protein>
    <submittedName>
        <fullName evidence="3">Uncharacterized protein</fullName>
    </submittedName>
</protein>
<dbReference type="RefSeq" id="WP_112769858.1">
    <property type="nucleotide sequence ID" value="NZ_CP063191.1"/>
</dbReference>
<evidence type="ECO:0000256" key="2">
    <source>
        <dbReference type="SAM" id="Phobius"/>
    </source>
</evidence>
<keyword evidence="2" id="KW-1133">Transmembrane helix</keyword>
<evidence type="ECO:0000256" key="1">
    <source>
        <dbReference type="SAM" id="MobiDB-lite"/>
    </source>
</evidence>
<feature type="compositionally biased region" description="Polar residues" evidence="1">
    <location>
        <begin position="115"/>
        <end position="125"/>
    </location>
</feature>
<evidence type="ECO:0000313" key="4">
    <source>
        <dbReference type="Proteomes" id="UP000251047"/>
    </source>
</evidence>
<evidence type="ECO:0000313" key="3">
    <source>
        <dbReference type="EMBL" id="RAV33648.1"/>
    </source>
</evidence>
<keyword evidence="2" id="KW-0472">Membrane</keyword>
<dbReference type="Proteomes" id="UP000251047">
    <property type="component" value="Unassembled WGS sequence"/>
</dbReference>
<reference evidence="3 4" key="1">
    <citation type="journal article" date="2018" name="Syst. Appl. Microbiol.">
        <title>Corynebacterium heidelbergense sp. nov., isolated from the preen glands of Egyptian geese (Alopochen aegyptiacus).</title>
        <authorList>
            <person name="Braun M.S."/>
            <person name="Wang E."/>
            <person name="Zimmermann S."/>
            <person name="Wink M."/>
        </authorList>
    </citation>
    <scope>NUCLEOTIDE SEQUENCE [LARGE SCALE GENOMIC DNA]</scope>
    <source>
        <strain evidence="3 4">DSM 104638</strain>
    </source>
</reference>
<proteinExistence type="predicted"/>
<accession>A0A364VAL7</accession>
<dbReference type="OrthoDB" id="4427108at2"/>
<sequence>MPEHNPTGPGRIVAIIAASALGIIVLASLTYFALNALTDRTNPADVANQPMLRPTPTAPGGDKCSVDTVRLSPDAAYVDAVRYCEGDWLLGRSSDGQKGSLFHWLNGRWTAYPPQGTTPNNQQCYSGPALDSDQVPTGVRPQIVTCPQDQPVPEQTSQSPQPPANRYITSIQVGDAVVNASAPACDGRTILIVDSVIARPGTDVPRAIADSIRAHSGSAYTLPGQCPSLRAQYEGSDVYAIYRDYGQDKSAACTARRNLGGHARVLDSSGNYGDPCD</sequence>